<evidence type="ECO:0000313" key="2">
    <source>
        <dbReference type="EMBL" id="ESZ94760.1"/>
    </source>
</evidence>
<dbReference type="PANTHER" id="PTHR12358">
    <property type="entry name" value="SPHINGOSINE KINASE"/>
    <property type="match status" value="1"/>
</dbReference>
<accession>W9CJS1</accession>
<dbReference type="AlphaFoldDB" id="W9CJS1"/>
<dbReference type="InterPro" id="IPR050187">
    <property type="entry name" value="Lipid_Phosphate_FormReg"/>
</dbReference>
<evidence type="ECO:0000259" key="1">
    <source>
        <dbReference type="PROSITE" id="PS50146"/>
    </source>
</evidence>
<reference evidence="2 3" key="1">
    <citation type="journal article" date="2014" name="Genome Announc.">
        <title>Draft genome sequence of Sclerotinia borealis, a psychrophilic plant pathogenic fungus.</title>
        <authorList>
            <person name="Mardanov A.V."/>
            <person name="Beletsky A.V."/>
            <person name="Kadnikov V.V."/>
            <person name="Ignatov A.N."/>
            <person name="Ravin N.V."/>
        </authorList>
    </citation>
    <scope>NUCLEOTIDE SEQUENCE [LARGE SCALE GENOMIC DNA]</scope>
    <source>
        <strain evidence="3">F-4157</strain>
    </source>
</reference>
<dbReference type="PANTHER" id="PTHR12358:SF31">
    <property type="entry name" value="ACYLGLYCEROL KINASE, MITOCHONDRIAL"/>
    <property type="match status" value="1"/>
</dbReference>
<dbReference type="Gene3D" id="2.60.200.40">
    <property type="match status" value="1"/>
</dbReference>
<dbReference type="Proteomes" id="UP000019487">
    <property type="component" value="Unassembled WGS sequence"/>
</dbReference>
<dbReference type="GO" id="GO:0005737">
    <property type="term" value="C:cytoplasm"/>
    <property type="evidence" value="ECO:0007669"/>
    <property type="project" value="TreeGrafter"/>
</dbReference>
<dbReference type="SUPFAM" id="SSF111331">
    <property type="entry name" value="NAD kinase/diacylglycerol kinase-like"/>
    <property type="match status" value="1"/>
</dbReference>
<proteinExistence type="predicted"/>
<dbReference type="HOGENOM" id="CLU_013399_0_1_1"/>
<dbReference type="InterPro" id="IPR017438">
    <property type="entry name" value="ATP-NAD_kinase_N"/>
</dbReference>
<dbReference type="GO" id="GO:0016020">
    <property type="term" value="C:membrane"/>
    <property type="evidence" value="ECO:0007669"/>
    <property type="project" value="TreeGrafter"/>
</dbReference>
<keyword evidence="3" id="KW-1185">Reference proteome</keyword>
<protein>
    <recommendedName>
        <fullName evidence="1">DAGKc domain-containing protein</fullName>
    </recommendedName>
</protein>
<dbReference type="SMART" id="SM00046">
    <property type="entry name" value="DAGKc"/>
    <property type="match status" value="1"/>
</dbReference>
<dbReference type="GO" id="GO:0046512">
    <property type="term" value="P:sphingosine biosynthetic process"/>
    <property type="evidence" value="ECO:0007669"/>
    <property type="project" value="TreeGrafter"/>
</dbReference>
<dbReference type="Pfam" id="PF00781">
    <property type="entry name" value="DAGK_cat"/>
    <property type="match status" value="1"/>
</dbReference>
<name>W9CJS1_SCLBF</name>
<dbReference type="PROSITE" id="PS50146">
    <property type="entry name" value="DAGK"/>
    <property type="match status" value="1"/>
</dbReference>
<sequence>MASSMDSNHPFIDTLGITSEEYVREQAFVTDGTLTVGRNANASLTLGTDSLIVLDEAFETEGATCCGLWPFGSSSANTRPIPFYNVLWAEILDTNEIAIRYASPTSKTRVQPTELKYAIESHSIDEVGRWIAKLLDRSYGESQQEKRAKVLVNPHSGKGKAQKYYDRDVEPLLKAARCSIDMVQTKFQGDAVTIVEDMDVEAYDMVVCCSGDGLAHEVFNGLGKRHDAKRALSKIAVTHVPCGSGNAMSCNLSGTDSASLATLAIIKGIPTPLDLISITQGETRTISFLSQSVGIVAEADLATEHMRWMGSARFTYGFLERLIGQAIYPCDIAVKVAIEDKPNIREHYRKEMSNHEPASERRGYKYLLDDDASASSGMDDGLPPLRYGTVNDKLPEGWEMVPYDKLGNFYCGNMAYMASDANFFSAALPNDGYMDLVCINGDVSRLSAINMMFAVETGKFFDIPLVWYRKILGYRIIPKQKGDGYISIDGERVPFQPFQAEVHKGLGTVLSKTGHMYEARGPGLGEKGSGEAFSFLGNCVTCGRPKMIPKDGLVRIR</sequence>
<dbReference type="OrthoDB" id="3853857at2759"/>
<comment type="caution">
    <text evidence="2">The sequence shown here is derived from an EMBL/GenBank/DDBJ whole genome shotgun (WGS) entry which is preliminary data.</text>
</comment>
<feature type="domain" description="DAGKc" evidence="1">
    <location>
        <begin position="143"/>
        <end position="282"/>
    </location>
</feature>
<dbReference type="InterPro" id="IPR055916">
    <property type="entry name" value="DUF7493"/>
</dbReference>
<dbReference type="EMBL" id="AYSA01000227">
    <property type="protein sequence ID" value="ESZ94760.1"/>
    <property type="molecule type" value="Genomic_DNA"/>
</dbReference>
<gene>
    <name evidence="2" type="ORF">SBOR_4872</name>
</gene>
<dbReference type="InterPro" id="IPR001206">
    <property type="entry name" value="Diacylglycerol_kinase_cat_dom"/>
</dbReference>
<evidence type="ECO:0000313" key="3">
    <source>
        <dbReference type="Proteomes" id="UP000019487"/>
    </source>
</evidence>
<dbReference type="Pfam" id="PF24321">
    <property type="entry name" value="DUF7493"/>
    <property type="match status" value="1"/>
</dbReference>
<dbReference type="InterPro" id="IPR016064">
    <property type="entry name" value="NAD/diacylglycerol_kinase_sf"/>
</dbReference>
<organism evidence="2 3">
    <name type="scientific">Sclerotinia borealis (strain F-4128)</name>
    <dbReference type="NCBI Taxonomy" id="1432307"/>
    <lineage>
        <taxon>Eukaryota</taxon>
        <taxon>Fungi</taxon>
        <taxon>Dikarya</taxon>
        <taxon>Ascomycota</taxon>
        <taxon>Pezizomycotina</taxon>
        <taxon>Leotiomycetes</taxon>
        <taxon>Helotiales</taxon>
        <taxon>Sclerotiniaceae</taxon>
        <taxon>Sclerotinia</taxon>
    </lineage>
</organism>
<dbReference type="GO" id="GO:0001727">
    <property type="term" value="F:lipid kinase activity"/>
    <property type="evidence" value="ECO:0007669"/>
    <property type="project" value="UniProtKB-ARBA"/>
</dbReference>
<dbReference type="STRING" id="1432307.W9CJS1"/>
<dbReference type="Gene3D" id="3.40.50.10330">
    <property type="entry name" value="Probable inorganic polyphosphate/atp-NAD kinase, domain 1"/>
    <property type="match status" value="1"/>
</dbReference>
<dbReference type="GO" id="GO:0016773">
    <property type="term" value="F:phosphotransferase activity, alcohol group as acceptor"/>
    <property type="evidence" value="ECO:0007669"/>
    <property type="project" value="UniProtKB-ARBA"/>
</dbReference>